<keyword evidence="2" id="KW-0472">Membrane</keyword>
<gene>
    <name evidence="3" type="ORF">V8Z71_19470</name>
</gene>
<feature type="transmembrane region" description="Helical" evidence="2">
    <location>
        <begin position="17"/>
        <end position="35"/>
    </location>
</feature>
<dbReference type="Proteomes" id="UP001377160">
    <property type="component" value="Unassembled WGS sequence"/>
</dbReference>
<evidence type="ECO:0000313" key="3">
    <source>
        <dbReference type="EMBL" id="MEL0610499.1"/>
    </source>
</evidence>
<dbReference type="EMBL" id="JBANDX010000020">
    <property type="protein sequence ID" value="MEL0610499.1"/>
    <property type="molecule type" value="Genomic_DNA"/>
</dbReference>
<comment type="caution">
    <text evidence="3">The sequence shown here is derived from an EMBL/GenBank/DDBJ whole genome shotgun (WGS) entry which is preliminary data.</text>
</comment>
<feature type="region of interest" description="Disordered" evidence="1">
    <location>
        <begin position="125"/>
        <end position="148"/>
    </location>
</feature>
<organism evidence="3 4">
    <name type="scientific">Vibrio echinoideorum</name>
    <dbReference type="NCBI Taxonomy" id="2100116"/>
    <lineage>
        <taxon>Bacteria</taxon>
        <taxon>Pseudomonadati</taxon>
        <taxon>Pseudomonadota</taxon>
        <taxon>Gammaproteobacteria</taxon>
        <taxon>Vibrionales</taxon>
        <taxon>Vibrionaceae</taxon>
        <taxon>Vibrio</taxon>
    </lineage>
</organism>
<accession>A0ABU9FYM4</accession>
<protein>
    <submittedName>
        <fullName evidence="3">Uncharacterized protein</fullName>
    </submittedName>
</protein>
<dbReference type="InterPro" id="IPR046160">
    <property type="entry name" value="DUF6162"/>
</dbReference>
<keyword evidence="2" id="KW-1133">Transmembrane helix</keyword>
<dbReference type="Pfam" id="PF19659">
    <property type="entry name" value="DUF6162"/>
    <property type="match status" value="1"/>
</dbReference>
<evidence type="ECO:0000256" key="2">
    <source>
        <dbReference type="SAM" id="Phobius"/>
    </source>
</evidence>
<keyword evidence="4" id="KW-1185">Reference proteome</keyword>
<sequence>MMIQGVRAGTGGREGKWVGLIIVFILSFATVAIPFHQAESHVKAVLDHQILVTDVEQENLAMLSELRLAHEEIRDLRMDSDGEWPSVVSLKDEWVAPFVEDQSWKRKGSHAWLLDERGYYFSTPSEYATPSEQATSSEDTAPREYATSSDHGFADSFILNANSVSPEIWIFFGGVAKQPSTFDQHTLESSGWKMVVNESEVEQHHASSH</sequence>
<keyword evidence="2" id="KW-0812">Transmembrane</keyword>
<dbReference type="RefSeq" id="WP_341635879.1">
    <property type="nucleotide sequence ID" value="NZ_JBANDX010000020.1"/>
</dbReference>
<proteinExistence type="predicted"/>
<feature type="compositionally biased region" description="Polar residues" evidence="1">
    <location>
        <begin position="125"/>
        <end position="139"/>
    </location>
</feature>
<evidence type="ECO:0000256" key="1">
    <source>
        <dbReference type="SAM" id="MobiDB-lite"/>
    </source>
</evidence>
<evidence type="ECO:0000313" key="4">
    <source>
        <dbReference type="Proteomes" id="UP001377160"/>
    </source>
</evidence>
<name>A0ABU9FYM4_9VIBR</name>
<reference evidence="3 4" key="1">
    <citation type="submission" date="2024-02" db="EMBL/GenBank/DDBJ databases">
        <title>Bacteria isolated from the canopy kelp, Nereocystis luetkeana.</title>
        <authorList>
            <person name="Pfister C.A."/>
            <person name="Younker I.T."/>
            <person name="Light S.H."/>
        </authorList>
    </citation>
    <scope>NUCLEOTIDE SEQUENCE [LARGE SCALE GENOMIC DNA]</scope>
    <source>
        <strain evidence="3 4">TI.1.15</strain>
    </source>
</reference>